<dbReference type="InterPro" id="IPR039902">
    <property type="entry name" value="CCDC148/CCDC112"/>
</dbReference>
<evidence type="ECO:0000313" key="4">
    <source>
        <dbReference type="EMBL" id="KAI1237418.1"/>
    </source>
</evidence>
<dbReference type="Proteomes" id="UP000618051">
    <property type="component" value="Unassembled WGS sequence"/>
</dbReference>
<reference evidence="4" key="3">
    <citation type="submission" date="2022-01" db="EMBL/GenBank/DDBJ databases">
        <authorList>
            <person name="Rubenstein D.R."/>
        </authorList>
    </citation>
    <scope>NUCLEOTIDE SEQUENCE</scope>
    <source>
        <strain evidence="4">SS15</strain>
        <tissue evidence="4">Liver</tissue>
    </source>
</reference>
<dbReference type="EMBL" id="JADDUC010000235">
    <property type="protein sequence ID" value="KAG0115259.1"/>
    <property type="molecule type" value="Genomic_DNA"/>
</dbReference>
<name>A0A835NIA7_9PASS</name>
<evidence type="ECO:0000256" key="2">
    <source>
        <dbReference type="SAM" id="Coils"/>
    </source>
</evidence>
<reference evidence="3" key="1">
    <citation type="submission" date="2020-10" db="EMBL/GenBank/DDBJ databases">
        <title>Feather gene expression reveals the developmental basis of iridescence in African starlings.</title>
        <authorList>
            <person name="Rubenstein D.R."/>
        </authorList>
    </citation>
    <scope>NUCLEOTIDE SEQUENCE</scope>
    <source>
        <strain evidence="3">SS15</strain>
        <tissue evidence="3">Liver</tissue>
    </source>
</reference>
<dbReference type="PANTHER" id="PTHR21549:SF1">
    <property type="entry name" value="COILED-COIL DOMAIN-CONTAINING PROTEIN 148"/>
    <property type="match status" value="1"/>
</dbReference>
<accession>A0A835NIA7</accession>
<proteinExistence type="predicted"/>
<keyword evidence="1 2" id="KW-0175">Coiled coil</keyword>
<keyword evidence="5" id="KW-1185">Reference proteome</keyword>
<protein>
    <submittedName>
        <fullName evidence="3">Coiled-coil domain-containing protein 148</fullName>
    </submittedName>
</protein>
<dbReference type="OrthoDB" id="448087at2759"/>
<gene>
    <name evidence="4" type="ORF">IHE44_0014686</name>
    <name evidence="3" type="ORF">IHE44_006501</name>
</gene>
<feature type="coiled-coil region" evidence="2">
    <location>
        <begin position="397"/>
        <end position="431"/>
    </location>
</feature>
<feature type="coiled-coil region" evidence="2">
    <location>
        <begin position="245"/>
        <end position="279"/>
    </location>
</feature>
<dbReference type="EMBL" id="JADDUC020000008">
    <property type="protein sequence ID" value="KAI1237418.1"/>
    <property type="molecule type" value="Genomic_DNA"/>
</dbReference>
<sequence>NLVVPARNALCSQKYKPVDYKHLYELATEAKMASAQIQLKIKKAEQISKISKEQMLLQQHRQVWWQEYKRLSESREKAEEEMKTFLDEKSNKNNFFFDLRNLAQKLSREWDTYQTNALAPVWQLKEDLKLKLTKMQHYLSNESRVKPEINSAEVLQQIKFMKKQQKAILEGLILESLTLERELKEFKENKFMEGVNMTLSSVLSSISSLQALVHSSEEKNGLFLAVPAELLSLECPYPDLKALVVDEYQELASSCLEKLQEVDQQLEALSRNSDWKEEDQWVFQTVINQYPSDLQSRRTLYLDMLQRYLPHKSRQELVAHEKAWDRCHSIRNQRRALLLAWAQLRRAFVLRAVATAAEAAAAHEAEVLLAGSRQKQLEICADLKAKVLQWKAQQEEAAKLEAAVAARRKEKEDERERLQREQETRRRAQDKEKLKKYWAEKELKWQEQEERDLQYLEELRKLMAEQAAKDRERVRFRRALLEKRRQERTELALLRARQQQHREQRLEALRQRVAIVAKLDPARAVADTVASKARMGVGSKEEFELQQPLFRLHTYSEEQVISDPRLRVELALREAGLHKTLYAREVLSKLPPPKLPRRDMESTAFKMGRGASGVWSGLQYANLKSIPFALSHSKAHQASLSCAVSHCTCLVHESLGCVLVSCDCPWPFPGSWDTLLQDSYTQHSPSDVQHLEKEFLGFNWQQKSRIALHSSYFRFYYLDENFSVKIKLFGYKIDYLFVNFGEKMVFNGNQRLKVRSSADHSRVLWCPRLWHVPVCDIFKYCRSENLNGLCNSSNNNGFVFMPKAKECPSWKLAVDGSDPNRTVHYGGWSQE</sequence>
<dbReference type="AlphaFoldDB" id="A0A835NIA7"/>
<organism evidence="3">
    <name type="scientific">Lamprotornis superbus</name>
    <dbReference type="NCBI Taxonomy" id="245042"/>
    <lineage>
        <taxon>Eukaryota</taxon>
        <taxon>Metazoa</taxon>
        <taxon>Chordata</taxon>
        <taxon>Craniata</taxon>
        <taxon>Vertebrata</taxon>
        <taxon>Euteleostomi</taxon>
        <taxon>Archelosauria</taxon>
        <taxon>Archosauria</taxon>
        <taxon>Dinosauria</taxon>
        <taxon>Saurischia</taxon>
        <taxon>Theropoda</taxon>
        <taxon>Coelurosauria</taxon>
        <taxon>Aves</taxon>
        <taxon>Neognathae</taxon>
        <taxon>Neoaves</taxon>
        <taxon>Telluraves</taxon>
        <taxon>Australaves</taxon>
        <taxon>Passeriformes</taxon>
        <taxon>Sturnidae</taxon>
        <taxon>Lamprotornis</taxon>
    </lineage>
</organism>
<evidence type="ECO:0000313" key="5">
    <source>
        <dbReference type="Proteomes" id="UP000618051"/>
    </source>
</evidence>
<comment type="caution">
    <text evidence="3">The sequence shown here is derived from an EMBL/GenBank/DDBJ whole genome shotgun (WGS) entry which is preliminary data.</text>
</comment>
<reference evidence="4 5" key="2">
    <citation type="journal article" date="2021" name="J. Hered.">
        <title>Feather Gene Expression Elucidates the Developmental Basis of Plumage Iridescence in African Starlings.</title>
        <authorList>
            <person name="Rubenstein D.R."/>
            <person name="Corvelo A."/>
            <person name="MacManes M.D."/>
            <person name="Maia R."/>
            <person name="Narzisi G."/>
            <person name="Rousaki A."/>
            <person name="Vandenabeele P."/>
            <person name="Shawkey M.D."/>
            <person name="Solomon J."/>
        </authorList>
    </citation>
    <scope>NUCLEOTIDE SEQUENCE [LARGE SCALE GENOMIC DNA]</scope>
    <source>
        <strain evidence="4">SS15</strain>
    </source>
</reference>
<dbReference type="PANTHER" id="PTHR21549">
    <property type="entry name" value="MUTATED IN BLADDER CANCER 1"/>
    <property type="match status" value="1"/>
</dbReference>
<feature type="coiled-coil region" evidence="2">
    <location>
        <begin position="477"/>
        <end position="504"/>
    </location>
</feature>
<feature type="non-terminal residue" evidence="3">
    <location>
        <position position="1"/>
    </location>
</feature>
<evidence type="ECO:0000256" key="1">
    <source>
        <dbReference type="ARBA" id="ARBA00023054"/>
    </source>
</evidence>
<evidence type="ECO:0000313" key="3">
    <source>
        <dbReference type="EMBL" id="KAG0115259.1"/>
    </source>
</evidence>